<dbReference type="AlphaFoldDB" id="A0A2G1XMJ9"/>
<sequence>MGKTTMAADLSARHDFNVLPFDLTPDHQDLTHRYRTLLHQPGRLILDRCFLSELVYGPLRRGTMR</sequence>
<evidence type="ECO:0000313" key="1">
    <source>
        <dbReference type="EMBL" id="PHQ51980.1"/>
    </source>
</evidence>
<comment type="caution">
    <text evidence="3">The sequence shown here is derived from an EMBL/GenBank/DDBJ whole genome shotgun (WGS) entry which is preliminary data.</text>
</comment>
<accession>A0A2G1XMJ9</accession>
<dbReference type="EMBL" id="NHZO01000084">
    <property type="protein sequence ID" value="PHQ52369.1"/>
    <property type="molecule type" value="Genomic_DNA"/>
</dbReference>
<gene>
    <name evidence="3" type="ORF">BLA24_07925</name>
    <name evidence="1" type="ORF">BLA24_10400</name>
    <name evidence="2" type="ORF">BLA24_10425</name>
</gene>
<protein>
    <submittedName>
        <fullName evidence="3">Uncharacterized protein</fullName>
    </submittedName>
</protein>
<dbReference type="EMBL" id="NHZO01000119">
    <property type="protein sequence ID" value="PHQ51980.1"/>
    <property type="molecule type" value="Genomic_DNA"/>
</dbReference>
<reference evidence="3 4" key="1">
    <citation type="journal article" date="2017" name="Biochemistry">
        <title>Identification of the Biosynthetic Pathway for the Antibiotic Bicyclomycin.</title>
        <authorList>
            <person name="Patteson J."/>
            <person name="Cai W."/>
            <person name="Johnson R.A."/>
            <person name="Santa Maria K."/>
            <person name="Li B."/>
        </authorList>
    </citation>
    <scope>NUCLEOTIDE SEQUENCE [LARGE SCALE GENOMIC DNA]</scope>
    <source>
        <strain evidence="3 4">ATCC 21532</strain>
    </source>
</reference>
<evidence type="ECO:0000313" key="4">
    <source>
        <dbReference type="Proteomes" id="UP000222531"/>
    </source>
</evidence>
<dbReference type="Gene3D" id="3.40.50.300">
    <property type="entry name" value="P-loop containing nucleotide triphosphate hydrolases"/>
    <property type="match status" value="1"/>
</dbReference>
<name>A0A2G1XMJ9_STRCJ</name>
<organism evidence="3 4">
    <name type="scientific">Streptomyces cinnamoneus</name>
    <name type="common">Streptoverticillium cinnamoneum</name>
    <dbReference type="NCBI Taxonomy" id="53446"/>
    <lineage>
        <taxon>Bacteria</taxon>
        <taxon>Bacillati</taxon>
        <taxon>Actinomycetota</taxon>
        <taxon>Actinomycetes</taxon>
        <taxon>Kitasatosporales</taxon>
        <taxon>Streptomycetaceae</taxon>
        <taxon>Streptomyces</taxon>
        <taxon>Streptomyces cinnamoneus group</taxon>
    </lineage>
</organism>
<evidence type="ECO:0000313" key="3">
    <source>
        <dbReference type="EMBL" id="PHQ52369.1"/>
    </source>
</evidence>
<dbReference type="InterPro" id="IPR027417">
    <property type="entry name" value="P-loop_NTPase"/>
</dbReference>
<dbReference type="Proteomes" id="UP000222531">
    <property type="component" value="Unassembled WGS sequence"/>
</dbReference>
<evidence type="ECO:0000313" key="2">
    <source>
        <dbReference type="EMBL" id="PHQ51983.1"/>
    </source>
</evidence>
<dbReference type="EMBL" id="NHZO01000119">
    <property type="protein sequence ID" value="PHQ51983.1"/>
    <property type="molecule type" value="Genomic_DNA"/>
</dbReference>
<proteinExistence type="predicted"/>
<keyword evidence="4" id="KW-1185">Reference proteome</keyword>